<dbReference type="InterPro" id="IPR041569">
    <property type="entry name" value="AAA_lid_3"/>
</dbReference>
<feature type="region of interest" description="Disordered" evidence="10">
    <location>
        <begin position="1419"/>
        <end position="1441"/>
    </location>
</feature>
<dbReference type="STRING" id="431595.K3WXG2"/>
<keyword evidence="7 8" id="KW-0103">Bromodomain</keyword>
<feature type="compositionally biased region" description="Acidic residues" evidence="10">
    <location>
        <begin position="57"/>
        <end position="66"/>
    </location>
</feature>
<feature type="region of interest" description="Disordered" evidence="10">
    <location>
        <begin position="1"/>
        <end position="460"/>
    </location>
</feature>
<dbReference type="EMBL" id="GL376615">
    <property type="status" value="NOT_ANNOTATED_CDS"/>
    <property type="molecule type" value="Genomic_DNA"/>
</dbReference>
<dbReference type="Pfam" id="PF00628">
    <property type="entry name" value="PHD"/>
    <property type="match status" value="1"/>
</dbReference>
<dbReference type="GO" id="GO:0005524">
    <property type="term" value="F:ATP binding"/>
    <property type="evidence" value="ECO:0007669"/>
    <property type="project" value="UniProtKB-KW"/>
</dbReference>
<feature type="compositionally biased region" description="Basic residues" evidence="10">
    <location>
        <begin position="401"/>
        <end position="412"/>
    </location>
</feature>
<reference evidence="13" key="3">
    <citation type="submission" date="2015-02" db="UniProtKB">
        <authorList>
            <consortium name="EnsemblProtists"/>
        </authorList>
    </citation>
    <scope>IDENTIFICATION</scope>
    <source>
        <strain evidence="13">DAOM BR144</strain>
    </source>
</reference>
<evidence type="ECO:0000313" key="14">
    <source>
        <dbReference type="Proteomes" id="UP000019132"/>
    </source>
</evidence>
<keyword evidence="14" id="KW-1185">Reference proteome</keyword>
<feature type="region of interest" description="Disordered" evidence="10">
    <location>
        <begin position="1574"/>
        <end position="1637"/>
    </location>
</feature>
<feature type="compositionally biased region" description="Basic and acidic residues" evidence="10">
    <location>
        <begin position="79"/>
        <end position="94"/>
    </location>
</feature>
<evidence type="ECO:0000256" key="2">
    <source>
        <dbReference type="ARBA" id="ARBA00022723"/>
    </source>
</evidence>
<feature type="compositionally biased region" description="Low complexity" evidence="10">
    <location>
        <begin position="176"/>
        <end position="195"/>
    </location>
</feature>
<dbReference type="PANTHER" id="PTHR23069:SF0">
    <property type="entry name" value="TAT-BINDING HOMOLOG 7"/>
    <property type="match status" value="1"/>
</dbReference>
<dbReference type="Pfam" id="PF17862">
    <property type="entry name" value="AAA_lid_3"/>
    <property type="match status" value="1"/>
</dbReference>
<evidence type="ECO:0000259" key="12">
    <source>
        <dbReference type="PROSITE" id="PS50016"/>
    </source>
</evidence>
<feature type="compositionally biased region" description="Basic and acidic residues" evidence="10">
    <location>
        <begin position="337"/>
        <end position="353"/>
    </location>
</feature>
<comment type="similarity">
    <text evidence="1">Belongs to the AAA ATPase family.</text>
</comment>
<dbReference type="SUPFAM" id="SSF52540">
    <property type="entry name" value="P-loop containing nucleoside triphosphate hydrolases"/>
    <property type="match status" value="2"/>
</dbReference>
<dbReference type="SUPFAM" id="SSF57903">
    <property type="entry name" value="FYVE/PHD zinc finger"/>
    <property type="match status" value="1"/>
</dbReference>
<evidence type="ECO:0000256" key="1">
    <source>
        <dbReference type="ARBA" id="ARBA00006914"/>
    </source>
</evidence>
<dbReference type="InterPro" id="IPR003959">
    <property type="entry name" value="ATPase_AAA_core"/>
</dbReference>
<dbReference type="Gene3D" id="3.30.40.10">
    <property type="entry name" value="Zinc/RING finger domain, C3HC4 (zinc finger)"/>
    <property type="match status" value="1"/>
</dbReference>
<dbReference type="InterPro" id="IPR001487">
    <property type="entry name" value="Bromodomain"/>
</dbReference>
<keyword evidence="4 9" id="KW-0863">Zinc-finger</keyword>
<evidence type="ECO:0000256" key="4">
    <source>
        <dbReference type="ARBA" id="ARBA00022771"/>
    </source>
</evidence>
<dbReference type="GO" id="GO:0008270">
    <property type="term" value="F:zinc ion binding"/>
    <property type="evidence" value="ECO:0007669"/>
    <property type="project" value="UniProtKB-KW"/>
</dbReference>
<dbReference type="GO" id="GO:0042393">
    <property type="term" value="F:histone binding"/>
    <property type="evidence" value="ECO:0007669"/>
    <property type="project" value="TreeGrafter"/>
</dbReference>
<dbReference type="OMA" id="LKMMLMN"/>
<feature type="compositionally biased region" description="Polar residues" evidence="10">
    <location>
        <begin position="9"/>
        <end position="23"/>
    </location>
</feature>
<evidence type="ECO:0000256" key="7">
    <source>
        <dbReference type="ARBA" id="ARBA00023117"/>
    </source>
</evidence>
<dbReference type="GO" id="GO:0045815">
    <property type="term" value="P:transcription initiation-coupled chromatin remodeling"/>
    <property type="evidence" value="ECO:0007669"/>
    <property type="project" value="TreeGrafter"/>
</dbReference>
<evidence type="ECO:0000256" key="3">
    <source>
        <dbReference type="ARBA" id="ARBA00022741"/>
    </source>
</evidence>
<dbReference type="InterPro" id="IPR027417">
    <property type="entry name" value="P-loop_NTPase"/>
</dbReference>
<dbReference type="InterPro" id="IPR019786">
    <property type="entry name" value="Zinc_finger_PHD-type_CS"/>
</dbReference>
<dbReference type="GO" id="GO:0006334">
    <property type="term" value="P:nucleosome assembly"/>
    <property type="evidence" value="ECO:0007669"/>
    <property type="project" value="TreeGrafter"/>
</dbReference>
<evidence type="ECO:0000256" key="9">
    <source>
        <dbReference type="PROSITE-ProRule" id="PRU00146"/>
    </source>
</evidence>
<feature type="compositionally biased region" description="Basic and acidic residues" evidence="10">
    <location>
        <begin position="34"/>
        <end position="46"/>
    </location>
</feature>
<feature type="compositionally biased region" description="Acidic residues" evidence="10">
    <location>
        <begin position="815"/>
        <end position="825"/>
    </location>
</feature>
<dbReference type="PROSITE" id="PS50016">
    <property type="entry name" value="ZF_PHD_2"/>
    <property type="match status" value="1"/>
</dbReference>
<dbReference type="PROSITE" id="PS50014">
    <property type="entry name" value="BROMODOMAIN_2"/>
    <property type="match status" value="1"/>
</dbReference>
<dbReference type="Pfam" id="PF00439">
    <property type="entry name" value="Bromodomain"/>
    <property type="match status" value="1"/>
</dbReference>
<keyword evidence="2" id="KW-0479">Metal-binding</keyword>
<dbReference type="EnsemblProtists" id="PYU1_T009660">
    <property type="protein sequence ID" value="PYU1_T009660"/>
    <property type="gene ID" value="PYU1_G009642"/>
</dbReference>
<dbReference type="SMART" id="SM00249">
    <property type="entry name" value="PHD"/>
    <property type="match status" value="1"/>
</dbReference>
<sequence>MSILEDVGSTASDVSPAHANQVQPRARLRARSSRTLERQLDAAEERHHHRGPHGTEDDTVEEDEGEQSVLEQVNGRSGKRYEFRERRSKPDRFDQNLYDEVFDPMMYDHAPERRESTNKRRRDRRSNADPRRRRSSRRRGKKRRMLEEEEDEDDDNEVDVQENYDMTDESDIEVINRQIEAQERAQALAQQQANQPSHGRATRYSLRNRESDSGTRSSLSPVQSKEMLSRSNGSGAEEEDEEGDNEEEQEDGDQGEDEVVDQSENDDAEQAKGEQTEEDVDDEDEEHEGRRYSLRQRTRSRLDGNGLYDEPVKANVNRSSRTPPRTRRERTSSFLVSDKDRRYSLRDRSKVQRVEPATPPKDPNFAAYSEYAKRRAASRTANTNRKPNSTRHDFVFPSKSSSRRRRRSHRRRSDSTSSSSSSSSSDMYKYDDDSDGGMRRSSLGKAGSKRQRNGKSVRADITPIEVDRSITWDSVGGLEKHIEALKEMVMLPLLYPEFYEKYNVNPPSGVLFYGPPGTGKTLLARALANSCSEVDDNPPTSAESGVAAVDGAEEKPRRQVTFYMRKGADCLSKWVGEAERQLRLLFEEAKRNQPSIIFFDEIDGLAPVRSAKQDQIHASIVSTLLALMDGMDSRGRVVVIGATNRLDSIDPALRRPGRFDRELGFKLPNVRERQKMLEIHSKKWRPALTESFIKEIAERTVGYCGADIKALCAEAALCSLRRTYPQVYGSQDKLLINLDKVVISRGDFFKAMKKITPASHRTVSSFAAPLPRPVKILLSASLDILLRTISRRFPLFPLDRKAVDATQSGNSGTESSDDDDDNDDDIYAKDNHDDCDICHGDEGELLCCDSCPGAFHVACLTDTDNSTSHQDSESWFCPDCIVTGPRNLEASKERLRLKEKSQMLRGLPLHVGFPRVLITGTPGMGQEYVGAGLLHALEGLTHFSLDYPSLVADPNTHHAEEALIYRLNEAQKCLPCVLYLPHADMWWENTSDSMHAALKMMLMNMQIKSNLPVLFLACTSTTKEILPAGLLDLFEHDATIVKSSIVFQLKDTPKKYRKQHFEQVFCAFASPPDPLRRKNKKNKKRVLEVLPLAPIPKKPANMLPAEELRKQKERDQHFLRELRIFLGQVLDYANSQKLYAPFYFPVDPEEVPDYYLIVERPMDLRTMREKLNDGEYSSFEQFLEDIQLIVSNANVFNPKRSKTRHIAYAAGTMKDNILSFAHRFRSHQGYDLFAKCREITKRLQTQQDAPSKVGSKTTAHGTVPIGTLNSRSSARIRGEKAPEPWHEELPKKKKTLAHNSANNEINIKEEMLPVTQWFGEENDDTNATDEVTALKTSKTRGAAAEENGMEEPQMVFSKGDHVFVTSRTSPGINKEGGAAFIVCKNDDGSYNVKYILGGTEKYVAGKYITRLTENAVKGSVRNQRAAANESSPRRPSKTETSVDVLKNESEMKLDYFNNLVWPILVEEGWRREDLVEIVEATEDGVSGSATEIVKFYPPPQPLRKRTDGSSSDESDNDSPVEIELEGVSQAFAYIKADIRLAAKCFGKPFAADVLEDIAFGSAGSEDVVVVESPKHHPTAQGMESDGSESADSSNADVKMDGTSNKRPNAVTLSSEQSAPVDGDDNDDESDGEEPEFIYDEKASTWTVEEMRNELLHLNKMAFSFRHQYDRTQLMQRVEEHIAAL</sequence>
<dbReference type="GO" id="GO:0003682">
    <property type="term" value="F:chromatin binding"/>
    <property type="evidence" value="ECO:0007669"/>
    <property type="project" value="TreeGrafter"/>
</dbReference>
<dbReference type="InterPro" id="IPR003960">
    <property type="entry name" value="ATPase_AAA_CS"/>
</dbReference>
<organism evidence="13 14">
    <name type="scientific">Globisporangium ultimum (strain ATCC 200006 / CBS 805.95 / DAOM BR144)</name>
    <name type="common">Pythium ultimum</name>
    <dbReference type="NCBI Taxonomy" id="431595"/>
    <lineage>
        <taxon>Eukaryota</taxon>
        <taxon>Sar</taxon>
        <taxon>Stramenopiles</taxon>
        <taxon>Oomycota</taxon>
        <taxon>Peronosporomycetes</taxon>
        <taxon>Pythiales</taxon>
        <taxon>Pythiaceae</taxon>
        <taxon>Globisporangium</taxon>
    </lineage>
</organism>
<keyword evidence="3" id="KW-0547">Nucleotide-binding</keyword>
<dbReference type="FunFam" id="3.40.50.300:FF:000061">
    <property type="entry name" value="ATPase family, AAA domain-containing 2"/>
    <property type="match status" value="1"/>
</dbReference>
<feature type="compositionally biased region" description="Basic and acidic residues" evidence="10">
    <location>
        <begin position="109"/>
        <end position="118"/>
    </location>
</feature>
<feature type="region of interest" description="Disordered" evidence="10">
    <location>
        <begin position="804"/>
        <end position="825"/>
    </location>
</feature>
<feature type="compositionally biased region" description="Acidic residues" evidence="10">
    <location>
        <begin position="276"/>
        <end position="286"/>
    </location>
</feature>
<dbReference type="Gene3D" id="3.40.50.300">
    <property type="entry name" value="P-loop containing nucleotide triphosphate hydrolases"/>
    <property type="match status" value="1"/>
</dbReference>
<name>K3WXG2_GLOUD</name>
<dbReference type="SMART" id="SM00297">
    <property type="entry name" value="BROMO"/>
    <property type="match status" value="1"/>
</dbReference>
<dbReference type="InterPro" id="IPR013083">
    <property type="entry name" value="Znf_RING/FYVE/PHD"/>
</dbReference>
<feature type="compositionally biased region" description="Polar residues" evidence="10">
    <location>
        <begin position="1245"/>
        <end position="1260"/>
    </location>
</feature>
<feature type="region of interest" description="Disordered" evidence="10">
    <location>
        <begin position="1245"/>
        <end position="1286"/>
    </location>
</feature>
<feature type="compositionally biased region" description="Polar residues" evidence="10">
    <location>
        <begin position="805"/>
        <end position="814"/>
    </location>
</feature>
<feature type="compositionally biased region" description="Basic and acidic residues" evidence="10">
    <location>
        <begin position="1276"/>
        <end position="1286"/>
    </location>
</feature>
<feature type="compositionally biased region" description="Low complexity" evidence="10">
    <location>
        <begin position="415"/>
        <end position="425"/>
    </location>
</feature>
<dbReference type="HOGENOM" id="CLU_001448_2_1_1"/>
<dbReference type="InParanoid" id="K3WXG2"/>
<feature type="region of interest" description="Disordered" evidence="10">
    <location>
        <begin position="1489"/>
        <end position="1519"/>
    </location>
</feature>
<evidence type="ECO:0000256" key="6">
    <source>
        <dbReference type="ARBA" id="ARBA00022840"/>
    </source>
</evidence>
<protein>
    <recommendedName>
        <fullName evidence="15">ATPase family AAA domain-containing protein 2</fullName>
    </recommendedName>
</protein>
<dbReference type="InterPro" id="IPR036427">
    <property type="entry name" value="Bromodomain-like_sf"/>
</dbReference>
<dbReference type="FunFam" id="1.10.8.60:FF:000016">
    <property type="entry name" value="ATPase family AAA domain-containing protein 2B"/>
    <property type="match status" value="1"/>
</dbReference>
<feature type="compositionally biased region" description="Acidic residues" evidence="10">
    <location>
        <begin position="236"/>
        <end position="268"/>
    </location>
</feature>
<dbReference type="InterPro" id="IPR019787">
    <property type="entry name" value="Znf_PHD-finger"/>
</dbReference>
<dbReference type="PROSITE" id="PS00674">
    <property type="entry name" value="AAA"/>
    <property type="match status" value="1"/>
</dbReference>
<feature type="compositionally biased region" description="Acidic residues" evidence="10">
    <location>
        <begin position="147"/>
        <end position="172"/>
    </location>
</feature>
<feature type="region of interest" description="Disordered" evidence="10">
    <location>
        <begin position="533"/>
        <end position="552"/>
    </location>
</feature>
<dbReference type="GO" id="GO:0005634">
    <property type="term" value="C:nucleus"/>
    <property type="evidence" value="ECO:0007669"/>
    <property type="project" value="TreeGrafter"/>
</dbReference>
<evidence type="ECO:0000313" key="13">
    <source>
        <dbReference type="EnsemblProtists" id="PYU1_T009660"/>
    </source>
</evidence>
<keyword evidence="6" id="KW-0067">ATP-binding</keyword>
<dbReference type="GO" id="GO:0006337">
    <property type="term" value="P:nucleosome disassembly"/>
    <property type="evidence" value="ECO:0007669"/>
    <property type="project" value="TreeGrafter"/>
</dbReference>
<evidence type="ECO:0008006" key="15">
    <source>
        <dbReference type="Google" id="ProtNLM"/>
    </source>
</evidence>
<reference evidence="14" key="1">
    <citation type="journal article" date="2010" name="Genome Biol.">
        <title>Genome sequence of the necrotrophic plant pathogen Pythium ultimum reveals original pathogenicity mechanisms and effector repertoire.</title>
        <authorList>
            <person name="Levesque C.A."/>
            <person name="Brouwer H."/>
            <person name="Cano L."/>
            <person name="Hamilton J.P."/>
            <person name="Holt C."/>
            <person name="Huitema E."/>
            <person name="Raffaele S."/>
            <person name="Robideau G.P."/>
            <person name="Thines M."/>
            <person name="Win J."/>
            <person name="Zerillo M.M."/>
            <person name="Beakes G.W."/>
            <person name="Boore J.L."/>
            <person name="Busam D."/>
            <person name="Dumas B."/>
            <person name="Ferriera S."/>
            <person name="Fuerstenberg S.I."/>
            <person name="Gachon C.M."/>
            <person name="Gaulin E."/>
            <person name="Govers F."/>
            <person name="Grenville-Briggs L."/>
            <person name="Horner N."/>
            <person name="Hostetler J."/>
            <person name="Jiang R.H."/>
            <person name="Johnson J."/>
            <person name="Krajaejun T."/>
            <person name="Lin H."/>
            <person name="Meijer H.J."/>
            <person name="Moore B."/>
            <person name="Morris P."/>
            <person name="Phuntmart V."/>
            <person name="Puiu D."/>
            <person name="Shetty J."/>
            <person name="Stajich J.E."/>
            <person name="Tripathy S."/>
            <person name="Wawra S."/>
            <person name="van West P."/>
            <person name="Whitty B.R."/>
            <person name="Coutinho P.M."/>
            <person name="Henrissat B."/>
            <person name="Martin F."/>
            <person name="Thomas P.D."/>
            <person name="Tyler B.M."/>
            <person name="De Vries R.P."/>
            <person name="Kamoun S."/>
            <person name="Yandell M."/>
            <person name="Tisserat N."/>
            <person name="Buell C.R."/>
        </authorList>
    </citation>
    <scope>NUCLEOTIDE SEQUENCE</scope>
    <source>
        <strain evidence="14">DAOM:BR144</strain>
    </source>
</reference>
<dbReference type="GO" id="GO:0016887">
    <property type="term" value="F:ATP hydrolysis activity"/>
    <property type="evidence" value="ECO:0007669"/>
    <property type="project" value="InterPro"/>
</dbReference>
<dbReference type="VEuPathDB" id="FungiDB:PYU1_G009642"/>
<feature type="compositionally biased region" description="Acidic residues" evidence="10">
    <location>
        <begin position="1621"/>
        <end position="1637"/>
    </location>
</feature>
<feature type="domain" description="Bromo" evidence="11">
    <location>
        <begin position="1134"/>
        <end position="1204"/>
    </location>
</feature>
<dbReference type="Proteomes" id="UP000019132">
    <property type="component" value="Unassembled WGS sequence"/>
</dbReference>
<dbReference type="InterPro" id="IPR011011">
    <property type="entry name" value="Znf_FYVE_PHD"/>
</dbReference>
<keyword evidence="5" id="KW-0862">Zinc</keyword>
<dbReference type="InterPro" id="IPR001965">
    <property type="entry name" value="Znf_PHD"/>
</dbReference>
<dbReference type="InterPro" id="IPR045199">
    <property type="entry name" value="ATAD2-like"/>
</dbReference>
<accession>K3WXG2</accession>
<evidence type="ECO:0000256" key="5">
    <source>
        <dbReference type="ARBA" id="ARBA00022833"/>
    </source>
</evidence>
<dbReference type="PANTHER" id="PTHR23069">
    <property type="entry name" value="AAA DOMAIN-CONTAINING"/>
    <property type="match status" value="1"/>
</dbReference>
<feature type="compositionally biased region" description="Polar residues" evidence="10">
    <location>
        <begin position="214"/>
        <end position="223"/>
    </location>
</feature>
<proteinExistence type="inferred from homology"/>
<dbReference type="eggNOG" id="KOG0732">
    <property type="taxonomic scope" value="Eukaryota"/>
</dbReference>
<feature type="compositionally biased region" description="Acidic residues" evidence="10">
    <location>
        <begin position="1510"/>
        <end position="1519"/>
    </location>
</feature>
<dbReference type="SMART" id="SM00382">
    <property type="entry name" value="AAA"/>
    <property type="match status" value="1"/>
</dbReference>
<feature type="compositionally biased region" description="Polar residues" evidence="10">
    <location>
        <begin position="1587"/>
        <end position="1617"/>
    </location>
</feature>
<dbReference type="InterPro" id="IPR003593">
    <property type="entry name" value="AAA+_ATPase"/>
</dbReference>
<dbReference type="Gene3D" id="1.10.8.60">
    <property type="match status" value="1"/>
</dbReference>
<evidence type="ECO:0000259" key="11">
    <source>
        <dbReference type="PROSITE" id="PS50014"/>
    </source>
</evidence>
<dbReference type="Pfam" id="PF00004">
    <property type="entry name" value="AAA"/>
    <property type="match status" value="1"/>
</dbReference>
<dbReference type="SUPFAM" id="SSF47370">
    <property type="entry name" value="Bromodomain"/>
    <property type="match status" value="1"/>
</dbReference>
<dbReference type="PRINTS" id="PR00503">
    <property type="entry name" value="BROMODOMAIN"/>
</dbReference>
<dbReference type="PROSITE" id="PS01359">
    <property type="entry name" value="ZF_PHD_1"/>
    <property type="match status" value="1"/>
</dbReference>
<feature type="compositionally biased region" description="Basic residues" evidence="10">
    <location>
        <begin position="131"/>
        <end position="144"/>
    </location>
</feature>
<reference evidence="14" key="2">
    <citation type="submission" date="2010-04" db="EMBL/GenBank/DDBJ databases">
        <authorList>
            <person name="Buell R."/>
            <person name="Hamilton J."/>
            <person name="Hostetler J."/>
        </authorList>
    </citation>
    <scope>NUCLEOTIDE SEQUENCE [LARGE SCALE GENOMIC DNA]</scope>
    <source>
        <strain evidence="14">DAOM:BR144</strain>
    </source>
</reference>
<dbReference type="Gene3D" id="1.20.920.10">
    <property type="entry name" value="Bromodomain-like"/>
    <property type="match status" value="1"/>
</dbReference>
<feature type="domain" description="PHD-type" evidence="12">
    <location>
        <begin position="832"/>
        <end position="883"/>
    </location>
</feature>
<evidence type="ECO:0000256" key="10">
    <source>
        <dbReference type="SAM" id="MobiDB-lite"/>
    </source>
</evidence>
<evidence type="ECO:0000256" key="8">
    <source>
        <dbReference type="PROSITE-ProRule" id="PRU00035"/>
    </source>
</evidence>